<dbReference type="PROSITE" id="PS00972">
    <property type="entry name" value="USP_1"/>
    <property type="match status" value="1"/>
</dbReference>
<name>A0ABR0XWP8_REHGL</name>
<sequence>MGNGLWAFPVDGELMHEAIRELVHPVSRSIVFRDIGAISSDSLHSVPRQEDEEEALSLDEDQRVYLVPFRWWKEAQDPSSSEVKRGIPFAASPAPPYGGPMKIFNNIFNPDIAFNLRKEDGLLCNGESGEVGVSSRDYALVPGEIWLQTLKWHSDSKSSLKEKKGFTAVEEDMSDVYPLQLRLSVLWETNVLAVKVSKKDNSAECFRRACKIFNVEAEPLRVWDFSGQTTLLFLNDKNKILKEPLKQTEQDLLLELQVYGLSDSFRNRGARKDDFGAYPNGTSHLMNGSAINNSSNSARSSSSKLLGNSFEAGTLGLTGLQNLGNTCFMNSALQCLAHTPKLVDYFLGDYRREINPENPLGMKGEIASSFGDLLKKLWAPGATPLAPRTFKLKLAHFAPQFSGFNQHDSQELLAFLLDGLHEDLNRVKCKPYVEAKDSDGRPDEEVADEYWKNHLARNDSIIVDVCQGQYRSTLVCPLCRKVSVTFDPFMYLSLPLPSSSMRTMTLTVVKADGSTKPSPFTVTVPKNGKLEDLTQALSTACSLGVDETLLVAEIYNNRIIRFLEEPTDSLSLIRDNDQLIAYRLSKDVEEAPLFVFMHQRIEEKFISGKLTPSWRAFGVPLVVRKNIANGSDIRETYAKLLAPFSVPDQESVDNIDGADNNDTSNARLSGSPETYDKEEPDAQSGADFQFYLTNEKGTEKGSEIGMGELVKPTPMPERLFVLVSWSDKMVKLYNVEPLSLLPEVFKSGFFTKRPQESISLYKCLEAFLKEEPLGPDDMWYCPVCKKHCQAGKKLDLWRLPEILVIHLKRFSYSRFLKNKLETYVDFPIHDLDLSSYIAQQGGSSNRYMLYAISNHYGSMGGGHYTAFVHHGGDRWYDFDDSHVSPISEDKIKTSAAYVLFYRRVEDAILALVLDYRLRFVSGFSFLFYRPQQQQHEDPSQLYQMQMTLTRLELKRATTEWRTIRLRRNHHAAGD</sequence>
<dbReference type="InterPro" id="IPR028889">
    <property type="entry name" value="USP"/>
</dbReference>
<evidence type="ECO:0000313" key="11">
    <source>
        <dbReference type="Proteomes" id="UP001318860"/>
    </source>
</evidence>
<dbReference type="PROSITE" id="PS50235">
    <property type="entry name" value="USP_3"/>
    <property type="match status" value="1"/>
</dbReference>
<dbReference type="Pfam" id="PF25242">
    <property type="entry name" value="Ubiquitin_UBP8"/>
    <property type="match status" value="1"/>
</dbReference>
<dbReference type="EMBL" id="JABTTQ020000001">
    <property type="protein sequence ID" value="KAK6163657.1"/>
    <property type="molecule type" value="Genomic_DNA"/>
</dbReference>
<comment type="similarity">
    <text evidence="2 7">Belongs to the peptidase C19 family.</text>
</comment>
<dbReference type="Pfam" id="PF00443">
    <property type="entry name" value="UCH"/>
    <property type="match status" value="1"/>
</dbReference>
<accession>A0ABR0XWP8</accession>
<dbReference type="Gene3D" id="3.90.70.10">
    <property type="entry name" value="Cysteine proteinases"/>
    <property type="match status" value="2"/>
</dbReference>
<dbReference type="PROSITE" id="PS00973">
    <property type="entry name" value="USP_2"/>
    <property type="match status" value="1"/>
</dbReference>
<dbReference type="Gene3D" id="3.10.20.90">
    <property type="entry name" value="Phosphatidylinositol 3-kinase Catalytic Subunit, Chain A, domain 1"/>
    <property type="match status" value="1"/>
</dbReference>
<keyword evidence="11" id="KW-1185">Reference proteome</keyword>
<evidence type="ECO:0000256" key="1">
    <source>
        <dbReference type="ARBA" id="ARBA00000707"/>
    </source>
</evidence>
<evidence type="ECO:0000259" key="9">
    <source>
        <dbReference type="PROSITE" id="PS50235"/>
    </source>
</evidence>
<proteinExistence type="inferred from homology"/>
<evidence type="ECO:0000256" key="5">
    <source>
        <dbReference type="ARBA" id="ARBA00022801"/>
    </source>
</evidence>
<feature type="region of interest" description="Disordered" evidence="8">
    <location>
        <begin position="651"/>
        <end position="682"/>
    </location>
</feature>
<gene>
    <name evidence="10" type="ORF">DH2020_000521</name>
</gene>
<dbReference type="InterPro" id="IPR038765">
    <property type="entry name" value="Papain-like_cys_pep_sf"/>
</dbReference>
<dbReference type="EC" id="3.4.19.12" evidence="7"/>
<evidence type="ECO:0000256" key="3">
    <source>
        <dbReference type="ARBA" id="ARBA00022670"/>
    </source>
</evidence>
<feature type="domain" description="USP" evidence="9">
    <location>
        <begin position="318"/>
        <end position="904"/>
    </location>
</feature>
<keyword evidence="6 7" id="KW-0788">Thiol protease</keyword>
<dbReference type="PANTHER" id="PTHR21646">
    <property type="entry name" value="UBIQUITIN CARBOXYL-TERMINAL HYDROLASE"/>
    <property type="match status" value="1"/>
</dbReference>
<keyword evidence="4 7" id="KW-0833">Ubl conjugation pathway</keyword>
<dbReference type="CDD" id="cd02674">
    <property type="entry name" value="Peptidase_C19R"/>
    <property type="match status" value="1"/>
</dbReference>
<evidence type="ECO:0000313" key="10">
    <source>
        <dbReference type="EMBL" id="KAK6163657.1"/>
    </source>
</evidence>
<keyword evidence="5 7" id="KW-0378">Hydrolase</keyword>
<evidence type="ECO:0000256" key="8">
    <source>
        <dbReference type="SAM" id="MobiDB-lite"/>
    </source>
</evidence>
<dbReference type="InterPro" id="IPR001394">
    <property type="entry name" value="Peptidase_C19_UCH"/>
</dbReference>
<dbReference type="InterPro" id="IPR057372">
    <property type="entry name" value="Ubiquitin_UBP8/5"/>
</dbReference>
<dbReference type="InterPro" id="IPR018200">
    <property type="entry name" value="USP_CS"/>
</dbReference>
<reference evidence="10 11" key="1">
    <citation type="journal article" date="2021" name="Comput. Struct. Biotechnol. J.">
        <title>De novo genome assembly of the potent medicinal plant Rehmannia glutinosa using nanopore technology.</title>
        <authorList>
            <person name="Ma L."/>
            <person name="Dong C."/>
            <person name="Song C."/>
            <person name="Wang X."/>
            <person name="Zheng X."/>
            <person name="Niu Y."/>
            <person name="Chen S."/>
            <person name="Feng W."/>
        </authorList>
    </citation>
    <scope>NUCLEOTIDE SEQUENCE [LARGE SCALE GENOMIC DNA]</scope>
    <source>
        <strain evidence="10">DH-2019</strain>
    </source>
</reference>
<comment type="catalytic activity">
    <reaction evidence="1 7">
        <text>Thiol-dependent hydrolysis of ester, thioester, amide, peptide and isopeptide bonds formed by the C-terminal Gly of ubiquitin (a 76-residue protein attached to proteins as an intracellular targeting signal).</text>
        <dbReference type="EC" id="3.4.19.12"/>
    </reaction>
</comment>
<dbReference type="InterPro" id="IPR050185">
    <property type="entry name" value="Ub_carboxyl-term_hydrolase"/>
</dbReference>
<evidence type="ECO:0000256" key="6">
    <source>
        <dbReference type="ARBA" id="ARBA00022807"/>
    </source>
</evidence>
<dbReference type="SUPFAM" id="SSF54001">
    <property type="entry name" value="Cysteine proteinases"/>
    <property type="match status" value="1"/>
</dbReference>
<keyword evidence="3 7" id="KW-0645">Protease</keyword>
<dbReference type="PANTHER" id="PTHR21646:SF24">
    <property type="entry name" value="UBIQUITIN CARBOXYL-TERMINAL HYDROLASE"/>
    <property type="match status" value="1"/>
</dbReference>
<comment type="function">
    <text evidence="7">Recognizes and hydrolyzes the peptide bond at the C-terminal Gly of ubiquitin. Involved in the processing of poly-ubiquitin precursors as well as that of ubiquitinated proteins.</text>
</comment>
<protein>
    <recommendedName>
        <fullName evidence="7">Ubiquitin carboxyl-terminal hydrolase</fullName>
        <ecNumber evidence="7">3.4.19.12</ecNumber>
    </recommendedName>
</protein>
<evidence type="ECO:0000256" key="2">
    <source>
        <dbReference type="ARBA" id="ARBA00009085"/>
    </source>
</evidence>
<feature type="compositionally biased region" description="Polar residues" evidence="8">
    <location>
        <begin position="660"/>
        <end position="672"/>
    </location>
</feature>
<comment type="caution">
    <text evidence="10">The sequence shown here is derived from an EMBL/GenBank/DDBJ whole genome shotgun (WGS) entry which is preliminary data.</text>
</comment>
<evidence type="ECO:0000256" key="7">
    <source>
        <dbReference type="RuleBase" id="RU366025"/>
    </source>
</evidence>
<dbReference type="Proteomes" id="UP001318860">
    <property type="component" value="Unassembled WGS sequence"/>
</dbReference>
<evidence type="ECO:0000256" key="4">
    <source>
        <dbReference type="ARBA" id="ARBA00022786"/>
    </source>
</evidence>
<organism evidence="10 11">
    <name type="scientific">Rehmannia glutinosa</name>
    <name type="common">Chinese foxglove</name>
    <dbReference type="NCBI Taxonomy" id="99300"/>
    <lineage>
        <taxon>Eukaryota</taxon>
        <taxon>Viridiplantae</taxon>
        <taxon>Streptophyta</taxon>
        <taxon>Embryophyta</taxon>
        <taxon>Tracheophyta</taxon>
        <taxon>Spermatophyta</taxon>
        <taxon>Magnoliopsida</taxon>
        <taxon>eudicotyledons</taxon>
        <taxon>Gunneridae</taxon>
        <taxon>Pentapetalae</taxon>
        <taxon>asterids</taxon>
        <taxon>lamiids</taxon>
        <taxon>Lamiales</taxon>
        <taxon>Orobanchaceae</taxon>
        <taxon>Rehmannieae</taxon>
        <taxon>Rehmannia</taxon>
    </lineage>
</organism>